<accession>A0ACD1GMV6</accession>
<proteinExistence type="predicted"/>
<name>A0ACD1GMV6_9EURO</name>
<evidence type="ECO:0000313" key="2">
    <source>
        <dbReference type="Proteomes" id="UP000249057"/>
    </source>
</evidence>
<sequence>MPTPTVKGTSHPAFAAVRALFSTHLQTGTEIGASLCVSINGETVLDLWGGSTASPATSSTPAAPWEETTLVPVWSLTKLITALSTLLLIDRGQLSATTPVSHYWPAFTASPRIQVRHLLSHTSGLAGWDSPGPTASEILDVEVCTARLIAQSPWWEPGTASGYHILSYGFLLGGLIRQVTGRGLSEFIHSELVVPLGAAGGFFLDLPEREWARIAALVPPPPAEWEMPVLEPGSVAARAISSAAGAVGVDSPATPGFRHAEMGASDGFGNARAINRILEVVTLKGVVGGKRFLKEETVDLIFQEQVSGVDLVLGTPVTFGVGMAMARPSGPSWLPDGRRVGYWTGWGGSLGLMDVERGVTVTYTMNKMDMGLAENERAREYVKAIYAALDGYLAATR</sequence>
<gene>
    <name evidence="1" type="ORF">BO95DRAFT_427524</name>
</gene>
<dbReference type="EMBL" id="KZ825313">
    <property type="protein sequence ID" value="RAH50604.1"/>
    <property type="molecule type" value="Genomic_DNA"/>
</dbReference>
<reference evidence="1" key="1">
    <citation type="submission" date="2018-02" db="EMBL/GenBank/DDBJ databases">
        <title>The genomes of Aspergillus section Nigri reveals drivers in fungal speciation.</title>
        <authorList>
            <consortium name="DOE Joint Genome Institute"/>
            <person name="Vesth T.C."/>
            <person name="Nybo J."/>
            <person name="Theobald S."/>
            <person name="Brandl J."/>
            <person name="Frisvad J.C."/>
            <person name="Nielsen K.F."/>
            <person name="Lyhne E.K."/>
            <person name="Kogle M.E."/>
            <person name="Kuo A."/>
            <person name="Riley R."/>
            <person name="Clum A."/>
            <person name="Nolan M."/>
            <person name="Lipzen A."/>
            <person name="Salamov A."/>
            <person name="Henrissat B."/>
            <person name="Wiebenga A."/>
            <person name="De vries R.P."/>
            <person name="Grigoriev I.V."/>
            <person name="Mortensen U.H."/>
            <person name="Andersen M.R."/>
            <person name="Baker S.E."/>
        </authorList>
    </citation>
    <scope>NUCLEOTIDE SEQUENCE</scope>
    <source>
        <strain evidence="1">CBS 621.78</strain>
    </source>
</reference>
<organism evidence="1 2">
    <name type="scientific">Aspergillus brunneoviolaceus CBS 621.78</name>
    <dbReference type="NCBI Taxonomy" id="1450534"/>
    <lineage>
        <taxon>Eukaryota</taxon>
        <taxon>Fungi</taxon>
        <taxon>Dikarya</taxon>
        <taxon>Ascomycota</taxon>
        <taxon>Pezizomycotina</taxon>
        <taxon>Eurotiomycetes</taxon>
        <taxon>Eurotiomycetidae</taxon>
        <taxon>Eurotiales</taxon>
        <taxon>Aspergillaceae</taxon>
        <taxon>Aspergillus</taxon>
        <taxon>Aspergillus subgen. Circumdati</taxon>
    </lineage>
</organism>
<evidence type="ECO:0000313" key="1">
    <source>
        <dbReference type="EMBL" id="RAH50604.1"/>
    </source>
</evidence>
<keyword evidence="2" id="KW-1185">Reference proteome</keyword>
<dbReference type="Proteomes" id="UP000249057">
    <property type="component" value="Unassembled WGS sequence"/>
</dbReference>
<protein>
    <submittedName>
        <fullName evidence="1">Beta-lactamase</fullName>
    </submittedName>
</protein>